<sequence length="82" mass="8926">MREDDNNDEQSNDADRTWLLSRILLTWGELTVVVFAGAILGGMVSGPPKLIISLGAALASVGVLLYNVDQLIQKRLSDIKTE</sequence>
<keyword evidence="1" id="KW-0812">Transmembrane</keyword>
<reference evidence="2" key="1">
    <citation type="submission" date="2019-02" db="EMBL/GenBank/DDBJ databases">
        <title>Halonotius sp. a new haloarchaeum isolated from saline soil.</title>
        <authorList>
            <person name="Duran-Viseras A."/>
            <person name="Sanchez-Porro C."/>
            <person name="Ventosa A."/>
        </authorList>
    </citation>
    <scope>NUCLEOTIDE SEQUENCE</scope>
    <source>
        <strain evidence="2">F15B</strain>
    </source>
</reference>
<comment type="caution">
    <text evidence="2">The sequence shown here is derived from an EMBL/GenBank/DDBJ whole genome shotgun (WGS) entry which is preliminary data.</text>
</comment>
<accession>A0A8J8TBR7</accession>
<feature type="transmembrane region" description="Helical" evidence="1">
    <location>
        <begin position="24"/>
        <end position="44"/>
    </location>
</feature>
<feature type="transmembrane region" description="Helical" evidence="1">
    <location>
        <begin position="50"/>
        <end position="68"/>
    </location>
</feature>
<proteinExistence type="predicted"/>
<name>A0A8J8TBR7_9EURY</name>
<dbReference type="OrthoDB" id="177922at2157"/>
<keyword evidence="1" id="KW-1133">Transmembrane helix</keyword>
<dbReference type="Proteomes" id="UP000705823">
    <property type="component" value="Unassembled WGS sequence"/>
</dbReference>
<gene>
    <name evidence="2" type="ORF">EGH24_12915</name>
</gene>
<evidence type="ECO:0000313" key="2">
    <source>
        <dbReference type="EMBL" id="TQQ78775.1"/>
    </source>
</evidence>
<dbReference type="AlphaFoldDB" id="A0A8J8TBR7"/>
<evidence type="ECO:0000313" key="3">
    <source>
        <dbReference type="Proteomes" id="UP000705823"/>
    </source>
</evidence>
<dbReference type="EMBL" id="RKLU01000008">
    <property type="protein sequence ID" value="TQQ78775.1"/>
    <property type="molecule type" value="Genomic_DNA"/>
</dbReference>
<organism evidence="2 3">
    <name type="scientific">Halonotius terrestris</name>
    <dbReference type="NCBI Taxonomy" id="2487750"/>
    <lineage>
        <taxon>Archaea</taxon>
        <taxon>Methanobacteriati</taxon>
        <taxon>Methanobacteriota</taxon>
        <taxon>Stenosarchaea group</taxon>
        <taxon>Halobacteria</taxon>
        <taxon>Halobacteriales</taxon>
        <taxon>Haloferacaceae</taxon>
        <taxon>Halonotius</taxon>
    </lineage>
</organism>
<keyword evidence="3" id="KW-1185">Reference proteome</keyword>
<protein>
    <submittedName>
        <fullName evidence="2">Uncharacterized protein</fullName>
    </submittedName>
</protein>
<evidence type="ECO:0000256" key="1">
    <source>
        <dbReference type="SAM" id="Phobius"/>
    </source>
</evidence>
<keyword evidence="1" id="KW-0472">Membrane</keyword>